<dbReference type="PANTHER" id="PTHR24093">
    <property type="entry name" value="CATION TRANSPORTING ATPASE"/>
    <property type="match status" value="1"/>
</dbReference>
<dbReference type="GO" id="GO:0005388">
    <property type="term" value="F:P-type calcium transporter activity"/>
    <property type="evidence" value="ECO:0007669"/>
    <property type="project" value="TreeGrafter"/>
</dbReference>
<keyword evidence="4" id="KW-1185">Reference proteome</keyword>
<comment type="subcellular location">
    <subcellularLocation>
        <location evidence="1">Endomembrane system</location>
        <topology evidence="1">Multi-pass membrane protein</topology>
    </subcellularLocation>
</comment>
<dbReference type="GO" id="GO:0012505">
    <property type="term" value="C:endomembrane system"/>
    <property type="evidence" value="ECO:0007669"/>
    <property type="project" value="UniProtKB-SubCell"/>
</dbReference>
<proteinExistence type="predicted"/>
<protein>
    <submittedName>
        <fullName evidence="3">Calcium-transporting ATPase</fullName>
    </submittedName>
</protein>
<dbReference type="Pfam" id="PF13246">
    <property type="entry name" value="Cation_ATPase"/>
    <property type="match status" value="1"/>
</dbReference>
<evidence type="ECO:0000256" key="1">
    <source>
        <dbReference type="ARBA" id="ARBA00004127"/>
    </source>
</evidence>
<gene>
    <name evidence="3" type="ORF">HaLaN_13141</name>
</gene>
<dbReference type="Proteomes" id="UP000485058">
    <property type="component" value="Unassembled WGS sequence"/>
</dbReference>
<dbReference type="GO" id="GO:0005886">
    <property type="term" value="C:plasma membrane"/>
    <property type="evidence" value="ECO:0007669"/>
    <property type="project" value="TreeGrafter"/>
</dbReference>
<sequence>MDAAKLEEMLATVTSMAKRGLRCICLSYRDLPQHDSQRSEDWLEDADALDNELIAYAIVGIKDPVRQEVPAAV</sequence>
<dbReference type="InterPro" id="IPR023299">
    <property type="entry name" value="ATPase_P-typ_cyto_dom_N"/>
</dbReference>
<keyword evidence="2" id="KW-0460">Magnesium</keyword>
<dbReference type="PANTHER" id="PTHR24093:SF369">
    <property type="entry name" value="CALCIUM-TRANSPORTING ATPASE"/>
    <property type="match status" value="1"/>
</dbReference>
<dbReference type="SUPFAM" id="SSF81660">
    <property type="entry name" value="Metal cation-transporting ATPase, ATP-binding domain N"/>
    <property type="match status" value="1"/>
</dbReference>
<dbReference type="EMBL" id="BLLF01001034">
    <property type="protein sequence ID" value="GFH16675.1"/>
    <property type="molecule type" value="Genomic_DNA"/>
</dbReference>
<evidence type="ECO:0000313" key="4">
    <source>
        <dbReference type="Proteomes" id="UP000485058"/>
    </source>
</evidence>
<organism evidence="3 4">
    <name type="scientific">Haematococcus lacustris</name>
    <name type="common">Green alga</name>
    <name type="synonym">Haematococcus pluvialis</name>
    <dbReference type="NCBI Taxonomy" id="44745"/>
    <lineage>
        <taxon>Eukaryota</taxon>
        <taxon>Viridiplantae</taxon>
        <taxon>Chlorophyta</taxon>
        <taxon>core chlorophytes</taxon>
        <taxon>Chlorophyceae</taxon>
        <taxon>CS clade</taxon>
        <taxon>Chlamydomonadales</taxon>
        <taxon>Haematococcaceae</taxon>
        <taxon>Haematococcus</taxon>
    </lineage>
</organism>
<reference evidence="3 4" key="1">
    <citation type="submission" date="2020-02" db="EMBL/GenBank/DDBJ databases">
        <title>Draft genome sequence of Haematococcus lacustris strain NIES-144.</title>
        <authorList>
            <person name="Morimoto D."/>
            <person name="Nakagawa S."/>
            <person name="Yoshida T."/>
            <person name="Sawayama S."/>
        </authorList>
    </citation>
    <scope>NUCLEOTIDE SEQUENCE [LARGE SCALE GENOMIC DNA]</scope>
    <source>
        <strain evidence="3 4">NIES-144</strain>
    </source>
</reference>
<feature type="non-terminal residue" evidence="3">
    <location>
        <position position="1"/>
    </location>
</feature>
<name>A0A699Z544_HAELA</name>
<evidence type="ECO:0000256" key="2">
    <source>
        <dbReference type="ARBA" id="ARBA00022842"/>
    </source>
</evidence>
<dbReference type="GO" id="GO:0000166">
    <property type="term" value="F:nucleotide binding"/>
    <property type="evidence" value="ECO:0007669"/>
    <property type="project" value="InterPro"/>
</dbReference>
<dbReference type="AlphaFoldDB" id="A0A699Z544"/>
<evidence type="ECO:0000313" key="3">
    <source>
        <dbReference type="EMBL" id="GFH16675.1"/>
    </source>
</evidence>
<dbReference type="Gene3D" id="3.40.1110.10">
    <property type="entry name" value="Calcium-transporting ATPase, cytoplasmic domain N"/>
    <property type="match status" value="1"/>
</dbReference>
<feature type="non-terminal residue" evidence="3">
    <location>
        <position position="73"/>
    </location>
</feature>
<comment type="caution">
    <text evidence="3">The sequence shown here is derived from an EMBL/GenBank/DDBJ whole genome shotgun (WGS) entry which is preliminary data.</text>
</comment>
<accession>A0A699Z544</accession>